<dbReference type="InterPro" id="IPR011006">
    <property type="entry name" value="CheY-like_superfamily"/>
</dbReference>
<accession>A0A1G9B3R4</accession>
<evidence type="ECO:0000256" key="1">
    <source>
        <dbReference type="ARBA" id="ARBA00022553"/>
    </source>
</evidence>
<dbReference type="PROSITE" id="PS50110">
    <property type="entry name" value="RESPONSE_REGULATORY"/>
    <property type="match status" value="1"/>
</dbReference>
<keyword evidence="1 3" id="KW-0597">Phosphoprotein</keyword>
<reference evidence="6" key="1">
    <citation type="submission" date="2016-10" db="EMBL/GenBank/DDBJ databases">
        <authorList>
            <person name="Varghese N."/>
            <person name="Submissions S."/>
        </authorList>
    </citation>
    <scope>NUCLEOTIDE SEQUENCE [LARGE SCALE GENOMIC DNA]</scope>
    <source>
        <strain evidence="6">DSM 16995</strain>
    </source>
</reference>
<name>A0A1G9B3R4_9BACT</name>
<dbReference type="PANTHER" id="PTHR45339">
    <property type="entry name" value="HYBRID SIGNAL TRANSDUCTION HISTIDINE KINASE J"/>
    <property type="match status" value="1"/>
</dbReference>
<dbReference type="InterPro" id="IPR001789">
    <property type="entry name" value="Sig_transdc_resp-reg_receiver"/>
</dbReference>
<dbReference type="Proteomes" id="UP000199053">
    <property type="component" value="Unassembled WGS sequence"/>
</dbReference>
<evidence type="ECO:0000256" key="2">
    <source>
        <dbReference type="ARBA" id="ARBA00023012"/>
    </source>
</evidence>
<gene>
    <name evidence="5" type="ORF">SAMN05660337_0143</name>
</gene>
<feature type="domain" description="Response regulatory" evidence="4">
    <location>
        <begin position="2"/>
        <end position="121"/>
    </location>
</feature>
<protein>
    <submittedName>
        <fullName evidence="5">Response regulator receiver domain-containing protein</fullName>
    </submittedName>
</protein>
<dbReference type="GO" id="GO:0000160">
    <property type="term" value="P:phosphorelay signal transduction system"/>
    <property type="evidence" value="ECO:0007669"/>
    <property type="project" value="UniProtKB-KW"/>
</dbReference>
<evidence type="ECO:0000313" key="6">
    <source>
        <dbReference type="Proteomes" id="UP000199053"/>
    </source>
</evidence>
<evidence type="ECO:0000259" key="4">
    <source>
        <dbReference type="PROSITE" id="PS50110"/>
    </source>
</evidence>
<organism evidence="5 6">
    <name type="scientific">Maridesulfovibrio ferrireducens</name>
    <dbReference type="NCBI Taxonomy" id="246191"/>
    <lineage>
        <taxon>Bacteria</taxon>
        <taxon>Pseudomonadati</taxon>
        <taxon>Thermodesulfobacteriota</taxon>
        <taxon>Desulfovibrionia</taxon>
        <taxon>Desulfovibrionales</taxon>
        <taxon>Desulfovibrionaceae</taxon>
        <taxon>Maridesulfovibrio</taxon>
    </lineage>
</organism>
<feature type="modified residue" description="4-aspartylphosphate" evidence="3">
    <location>
        <position position="51"/>
    </location>
</feature>
<dbReference type="PANTHER" id="PTHR45339:SF1">
    <property type="entry name" value="HYBRID SIGNAL TRANSDUCTION HISTIDINE KINASE J"/>
    <property type="match status" value="1"/>
</dbReference>
<dbReference type="CDD" id="cd17546">
    <property type="entry name" value="REC_hyHK_CKI1_RcsC-like"/>
    <property type="match status" value="1"/>
</dbReference>
<proteinExistence type="predicted"/>
<dbReference type="SMART" id="SM00448">
    <property type="entry name" value="REC"/>
    <property type="match status" value="1"/>
</dbReference>
<dbReference type="SUPFAM" id="SSF52172">
    <property type="entry name" value="CheY-like"/>
    <property type="match status" value="1"/>
</dbReference>
<dbReference type="Gene3D" id="3.40.50.2300">
    <property type="match status" value="1"/>
</dbReference>
<evidence type="ECO:0000256" key="3">
    <source>
        <dbReference type="PROSITE-ProRule" id="PRU00169"/>
    </source>
</evidence>
<dbReference type="OrthoDB" id="9816343at2"/>
<sequence>MKILLADDEKINLLSASRLLEKHGYTVTTAVNGLQVLELLKDNDFDCILMDIEMPEMSGLEAATRIQDSSVFGEKSKTPIIAMTGHSLQDTHNDFEKAGIKYYVSKPFDIEILIQTIEKSTSGN</sequence>
<evidence type="ECO:0000313" key="5">
    <source>
        <dbReference type="EMBL" id="SDK34133.1"/>
    </source>
</evidence>
<dbReference type="STRING" id="246191.SAMN05660337_0143"/>
<dbReference type="Pfam" id="PF00072">
    <property type="entry name" value="Response_reg"/>
    <property type="match status" value="1"/>
</dbReference>
<dbReference type="AlphaFoldDB" id="A0A1G9B3R4"/>
<keyword evidence="2" id="KW-0902">Two-component regulatory system</keyword>
<dbReference type="RefSeq" id="WP_092157260.1">
    <property type="nucleotide sequence ID" value="NZ_FNGA01000001.1"/>
</dbReference>
<keyword evidence="6" id="KW-1185">Reference proteome</keyword>
<dbReference type="EMBL" id="FNGA01000001">
    <property type="protein sequence ID" value="SDK34133.1"/>
    <property type="molecule type" value="Genomic_DNA"/>
</dbReference>